<name>A0A1D1UPW5_RAMVA</name>
<proteinExistence type="predicted"/>
<gene>
    <name evidence="1" type="primary">RvY_02850-1</name>
    <name evidence="1" type="synonym">RvY_02850.1</name>
    <name evidence="1" type="ORF">RvY_02850</name>
</gene>
<evidence type="ECO:0000313" key="2">
    <source>
        <dbReference type="Proteomes" id="UP000186922"/>
    </source>
</evidence>
<sequence>MSAVGCHKCGSACSENDEQQFHRQREDTLNTQAKRVTNMVGTVEKLKSLRNRDPALGKQISTVLSQIGRLGTQLSYLDLKMVDTWQKHLQASDSPTTTNPLEKSKRDRIYRIRGHVTDHRYCKNCDISGPKERKCLKKRDVKGRFSAKPSPYGMSPPQLTLVLHF</sequence>
<protein>
    <submittedName>
        <fullName evidence="1">Uncharacterized protein</fullName>
    </submittedName>
</protein>
<dbReference type="AlphaFoldDB" id="A0A1D1UPW5"/>
<dbReference type="EMBL" id="BDGG01000001">
    <property type="protein sequence ID" value="GAU90435.1"/>
    <property type="molecule type" value="Genomic_DNA"/>
</dbReference>
<reference evidence="1 2" key="1">
    <citation type="journal article" date="2016" name="Nat. Commun.">
        <title>Extremotolerant tardigrade genome and improved radiotolerance of human cultured cells by tardigrade-unique protein.</title>
        <authorList>
            <person name="Hashimoto T."/>
            <person name="Horikawa D.D."/>
            <person name="Saito Y."/>
            <person name="Kuwahara H."/>
            <person name="Kozuka-Hata H."/>
            <person name="Shin-I T."/>
            <person name="Minakuchi Y."/>
            <person name="Ohishi K."/>
            <person name="Motoyama A."/>
            <person name="Aizu T."/>
            <person name="Enomoto A."/>
            <person name="Kondo K."/>
            <person name="Tanaka S."/>
            <person name="Hara Y."/>
            <person name="Koshikawa S."/>
            <person name="Sagara H."/>
            <person name="Miura T."/>
            <person name="Yokobori S."/>
            <person name="Miyagawa K."/>
            <person name="Suzuki Y."/>
            <person name="Kubo T."/>
            <person name="Oyama M."/>
            <person name="Kohara Y."/>
            <person name="Fujiyama A."/>
            <person name="Arakawa K."/>
            <person name="Katayama T."/>
            <person name="Toyoda A."/>
            <person name="Kunieda T."/>
        </authorList>
    </citation>
    <scope>NUCLEOTIDE SEQUENCE [LARGE SCALE GENOMIC DNA]</scope>
    <source>
        <strain evidence="1 2">YOKOZUNA-1</strain>
    </source>
</reference>
<dbReference type="Proteomes" id="UP000186922">
    <property type="component" value="Unassembled WGS sequence"/>
</dbReference>
<accession>A0A1D1UPW5</accession>
<comment type="caution">
    <text evidence="1">The sequence shown here is derived from an EMBL/GenBank/DDBJ whole genome shotgun (WGS) entry which is preliminary data.</text>
</comment>
<evidence type="ECO:0000313" key="1">
    <source>
        <dbReference type="EMBL" id="GAU90435.1"/>
    </source>
</evidence>
<organism evidence="1 2">
    <name type="scientific">Ramazzottius varieornatus</name>
    <name type="common">Water bear</name>
    <name type="synonym">Tardigrade</name>
    <dbReference type="NCBI Taxonomy" id="947166"/>
    <lineage>
        <taxon>Eukaryota</taxon>
        <taxon>Metazoa</taxon>
        <taxon>Ecdysozoa</taxon>
        <taxon>Tardigrada</taxon>
        <taxon>Eutardigrada</taxon>
        <taxon>Parachela</taxon>
        <taxon>Hypsibioidea</taxon>
        <taxon>Ramazzottiidae</taxon>
        <taxon>Ramazzottius</taxon>
    </lineage>
</organism>
<keyword evidence="2" id="KW-1185">Reference proteome</keyword>